<reference evidence="9" key="1">
    <citation type="journal article" date="2020" name="Stud. Mycol.">
        <title>101 Dothideomycetes genomes: a test case for predicting lifestyles and emergence of pathogens.</title>
        <authorList>
            <person name="Haridas S."/>
            <person name="Albert R."/>
            <person name="Binder M."/>
            <person name="Bloem J."/>
            <person name="Labutti K."/>
            <person name="Salamov A."/>
            <person name="Andreopoulos B."/>
            <person name="Baker S."/>
            <person name="Barry K."/>
            <person name="Bills G."/>
            <person name="Bluhm B."/>
            <person name="Cannon C."/>
            <person name="Castanera R."/>
            <person name="Culley D."/>
            <person name="Daum C."/>
            <person name="Ezra D."/>
            <person name="Gonzalez J."/>
            <person name="Henrissat B."/>
            <person name="Kuo A."/>
            <person name="Liang C."/>
            <person name="Lipzen A."/>
            <person name="Lutzoni F."/>
            <person name="Magnuson J."/>
            <person name="Mondo S."/>
            <person name="Nolan M."/>
            <person name="Ohm R."/>
            <person name="Pangilinan J."/>
            <person name="Park H.-J."/>
            <person name="Ramirez L."/>
            <person name="Alfaro M."/>
            <person name="Sun H."/>
            <person name="Tritt A."/>
            <person name="Yoshinaga Y."/>
            <person name="Zwiers L.-H."/>
            <person name="Turgeon B."/>
            <person name="Goodwin S."/>
            <person name="Spatafora J."/>
            <person name="Crous P."/>
            <person name="Grigoriev I."/>
        </authorList>
    </citation>
    <scope>NUCLEOTIDE SEQUENCE</scope>
    <source>
        <strain evidence="9">CBS 473.64</strain>
    </source>
</reference>
<dbReference type="GO" id="GO:0006730">
    <property type="term" value="P:one-carbon metabolic process"/>
    <property type="evidence" value="ECO:0007669"/>
    <property type="project" value="UniProtKB-KW"/>
</dbReference>
<dbReference type="InterPro" id="IPR001796">
    <property type="entry name" value="DHFR_dom"/>
</dbReference>
<evidence type="ECO:0000256" key="4">
    <source>
        <dbReference type="ARBA" id="ARBA00022563"/>
    </source>
</evidence>
<dbReference type="Gene3D" id="3.40.430.10">
    <property type="entry name" value="Dihydrofolate Reductase, subunit A"/>
    <property type="match status" value="1"/>
</dbReference>
<keyword evidence="6" id="KW-0560">Oxidoreductase</keyword>
<dbReference type="AlphaFoldDB" id="A0A6A6RU19"/>
<sequence>MSSRALTLILAATPSLGIGKNGTLPWPQLKKEMGYFARVTKRVSPREGKGSERTRVNAVVMGRKTWDSIPEKFRPLKGRVNIVVSRSPGAWGKGGKTEGAVEGPFVVGSVQAALEQLHGLYTSSSNPESDPQIDVDRIFIIGGATLYTSALELPQTDRILLTKIKREYECDTFFSVDLDKEGSGWKKAGRRELEEWTGESIGEEGVVEQDVGFEFGMYERVKG</sequence>
<dbReference type="PRINTS" id="PR00070">
    <property type="entry name" value="DHFR"/>
</dbReference>
<dbReference type="GO" id="GO:0046655">
    <property type="term" value="P:folic acid metabolic process"/>
    <property type="evidence" value="ECO:0007669"/>
    <property type="project" value="TreeGrafter"/>
</dbReference>
<evidence type="ECO:0000256" key="5">
    <source>
        <dbReference type="ARBA" id="ARBA00022857"/>
    </source>
</evidence>
<keyword evidence="10" id="KW-1185">Reference proteome</keyword>
<comment type="pathway">
    <text evidence="1">Cofactor biosynthesis; tetrahydrofolate biosynthesis; 5,6,7,8-tetrahydrofolate from 7,8-dihydrofolate: step 1/1.</text>
</comment>
<evidence type="ECO:0000256" key="7">
    <source>
        <dbReference type="RuleBase" id="RU004474"/>
    </source>
</evidence>
<dbReference type="EMBL" id="MU006789">
    <property type="protein sequence ID" value="KAF2638492.1"/>
    <property type="molecule type" value="Genomic_DNA"/>
</dbReference>
<dbReference type="EC" id="1.5.1.3" evidence="2"/>
<comment type="similarity">
    <text evidence="7">Belongs to the dihydrofolate reductase family.</text>
</comment>
<dbReference type="GO" id="GO:0046452">
    <property type="term" value="P:dihydrofolate metabolic process"/>
    <property type="evidence" value="ECO:0007669"/>
    <property type="project" value="TreeGrafter"/>
</dbReference>
<evidence type="ECO:0000256" key="1">
    <source>
        <dbReference type="ARBA" id="ARBA00004903"/>
    </source>
</evidence>
<dbReference type="CDD" id="cd00209">
    <property type="entry name" value="DHFR"/>
    <property type="match status" value="1"/>
</dbReference>
<organism evidence="9 10">
    <name type="scientific">Massarina eburnea CBS 473.64</name>
    <dbReference type="NCBI Taxonomy" id="1395130"/>
    <lineage>
        <taxon>Eukaryota</taxon>
        <taxon>Fungi</taxon>
        <taxon>Dikarya</taxon>
        <taxon>Ascomycota</taxon>
        <taxon>Pezizomycotina</taxon>
        <taxon>Dothideomycetes</taxon>
        <taxon>Pleosporomycetidae</taxon>
        <taxon>Pleosporales</taxon>
        <taxon>Massarineae</taxon>
        <taxon>Massarinaceae</taxon>
        <taxon>Massarina</taxon>
    </lineage>
</organism>
<gene>
    <name evidence="9" type="ORF">P280DRAFT_519942</name>
</gene>
<dbReference type="InterPro" id="IPR017925">
    <property type="entry name" value="DHFR_CS"/>
</dbReference>
<evidence type="ECO:0000259" key="8">
    <source>
        <dbReference type="PROSITE" id="PS51330"/>
    </source>
</evidence>
<keyword evidence="5" id="KW-0521">NADP</keyword>
<dbReference type="Proteomes" id="UP000799753">
    <property type="component" value="Unassembled WGS sequence"/>
</dbReference>
<dbReference type="PROSITE" id="PS00075">
    <property type="entry name" value="DHFR_1"/>
    <property type="match status" value="1"/>
</dbReference>
<dbReference type="GO" id="GO:0005739">
    <property type="term" value="C:mitochondrion"/>
    <property type="evidence" value="ECO:0007669"/>
    <property type="project" value="TreeGrafter"/>
</dbReference>
<dbReference type="PANTHER" id="PTHR48069">
    <property type="entry name" value="DIHYDROFOLATE REDUCTASE"/>
    <property type="match status" value="1"/>
</dbReference>
<evidence type="ECO:0000313" key="9">
    <source>
        <dbReference type="EMBL" id="KAF2638492.1"/>
    </source>
</evidence>
<dbReference type="GO" id="GO:0046654">
    <property type="term" value="P:tetrahydrofolate biosynthetic process"/>
    <property type="evidence" value="ECO:0007669"/>
    <property type="project" value="UniProtKB-UniPathway"/>
</dbReference>
<evidence type="ECO:0000256" key="3">
    <source>
        <dbReference type="ARBA" id="ARBA00018886"/>
    </source>
</evidence>
<dbReference type="GO" id="GO:0004146">
    <property type="term" value="F:dihydrofolate reductase activity"/>
    <property type="evidence" value="ECO:0007669"/>
    <property type="project" value="UniProtKB-EC"/>
</dbReference>
<dbReference type="PROSITE" id="PS51330">
    <property type="entry name" value="DHFR_2"/>
    <property type="match status" value="1"/>
</dbReference>
<dbReference type="Pfam" id="PF00186">
    <property type="entry name" value="DHFR_1"/>
    <property type="match status" value="1"/>
</dbReference>
<protein>
    <recommendedName>
        <fullName evidence="3">Dihydrofolate reductase</fullName>
        <ecNumber evidence="2">1.5.1.3</ecNumber>
    </recommendedName>
</protein>
<dbReference type="OrthoDB" id="414698at2759"/>
<evidence type="ECO:0000313" key="10">
    <source>
        <dbReference type="Proteomes" id="UP000799753"/>
    </source>
</evidence>
<dbReference type="InterPro" id="IPR012259">
    <property type="entry name" value="DHFR"/>
</dbReference>
<proteinExistence type="inferred from homology"/>
<keyword evidence="4" id="KW-0554">One-carbon metabolism</keyword>
<evidence type="ECO:0000256" key="2">
    <source>
        <dbReference type="ARBA" id="ARBA00012856"/>
    </source>
</evidence>
<dbReference type="PANTHER" id="PTHR48069:SF3">
    <property type="entry name" value="DIHYDROFOLATE REDUCTASE"/>
    <property type="match status" value="1"/>
</dbReference>
<feature type="domain" description="DHFR" evidence="8">
    <location>
        <begin position="5"/>
        <end position="220"/>
    </location>
</feature>
<dbReference type="GO" id="GO:0050661">
    <property type="term" value="F:NADP binding"/>
    <property type="evidence" value="ECO:0007669"/>
    <property type="project" value="InterPro"/>
</dbReference>
<dbReference type="SUPFAM" id="SSF53597">
    <property type="entry name" value="Dihydrofolate reductase-like"/>
    <property type="match status" value="1"/>
</dbReference>
<dbReference type="InterPro" id="IPR024072">
    <property type="entry name" value="DHFR-like_dom_sf"/>
</dbReference>
<evidence type="ECO:0000256" key="6">
    <source>
        <dbReference type="ARBA" id="ARBA00023002"/>
    </source>
</evidence>
<dbReference type="UniPathway" id="UPA00077">
    <property type="reaction ID" value="UER00158"/>
</dbReference>
<accession>A0A6A6RU19</accession>
<name>A0A6A6RU19_9PLEO</name>